<evidence type="ECO:0008006" key="4">
    <source>
        <dbReference type="Google" id="ProtNLM"/>
    </source>
</evidence>
<dbReference type="Proteomes" id="UP000054342">
    <property type="component" value="Unassembled WGS sequence"/>
</dbReference>
<name>A0A0D2ET34_9EURO</name>
<keyword evidence="3" id="KW-1185">Reference proteome</keyword>
<dbReference type="GeneID" id="25331649"/>
<dbReference type="OrthoDB" id="9975943at2759"/>
<gene>
    <name evidence="2" type="ORF">PV05_09741</name>
</gene>
<dbReference type="RefSeq" id="XP_013311553.1">
    <property type="nucleotide sequence ID" value="XM_013456099.1"/>
</dbReference>
<feature type="compositionally biased region" description="Gly residues" evidence="1">
    <location>
        <begin position="302"/>
        <end position="316"/>
    </location>
</feature>
<evidence type="ECO:0000313" key="2">
    <source>
        <dbReference type="EMBL" id="KIW50969.1"/>
    </source>
</evidence>
<feature type="region of interest" description="Disordered" evidence="1">
    <location>
        <begin position="289"/>
        <end position="316"/>
    </location>
</feature>
<accession>A0A0D2ET34</accession>
<reference evidence="2 3" key="1">
    <citation type="submission" date="2015-01" db="EMBL/GenBank/DDBJ databases">
        <title>The Genome Sequence of Exophiala xenobiotica CBS118157.</title>
        <authorList>
            <consortium name="The Broad Institute Genomics Platform"/>
            <person name="Cuomo C."/>
            <person name="de Hoog S."/>
            <person name="Gorbushina A."/>
            <person name="Stielow B."/>
            <person name="Teixiera M."/>
            <person name="Abouelleil A."/>
            <person name="Chapman S.B."/>
            <person name="Priest M."/>
            <person name="Young S.K."/>
            <person name="Wortman J."/>
            <person name="Nusbaum C."/>
            <person name="Birren B."/>
        </authorList>
    </citation>
    <scope>NUCLEOTIDE SEQUENCE [LARGE SCALE GENOMIC DNA]</scope>
    <source>
        <strain evidence="2 3">CBS 118157</strain>
    </source>
</reference>
<feature type="compositionally biased region" description="Low complexity" evidence="1">
    <location>
        <begin position="124"/>
        <end position="144"/>
    </location>
</feature>
<feature type="region of interest" description="Disordered" evidence="1">
    <location>
        <begin position="124"/>
        <end position="158"/>
    </location>
</feature>
<dbReference type="AlphaFoldDB" id="A0A0D2ET34"/>
<evidence type="ECO:0000313" key="3">
    <source>
        <dbReference type="Proteomes" id="UP000054342"/>
    </source>
</evidence>
<dbReference type="InterPro" id="IPR036291">
    <property type="entry name" value="NAD(P)-bd_dom_sf"/>
</dbReference>
<protein>
    <recommendedName>
        <fullName evidence="4">NAD(P)-binding domain-containing protein</fullName>
    </recommendedName>
</protein>
<dbReference type="HOGENOM" id="CLU_071330_5_0_1"/>
<evidence type="ECO:0000256" key="1">
    <source>
        <dbReference type="SAM" id="MobiDB-lite"/>
    </source>
</evidence>
<sequence>MVHLILTGATGLVGSAVLSHILSLPASATPQITRLSILSRNPNIALLARPHPPPGTPNANKHTKIEVIEHKDFGTFPPELLERLKGADACIWSLGVSQNDVDRETYVRITRDFAVNAAKAFSTLKQSSSTPSLQSLQSSQPQSTHNTAGTGTGGRTKDATEALQGKEGEGEHGKFKFIYVSGEGATQTPSRLTPLYGRVKGETETALLELARQPDMRRKLSVYSVRPAAVDGTNQPWLWKEILKHHRTAFQSFYLRALIGPIRHLGKASWVSPTEDLGRVLVDMALDDSKGMGGGEGEEEQGGGYEMYGPDGLSGDGGRILDNVVLRRLGREGETR</sequence>
<dbReference type="PANTHER" id="PTHR14097">
    <property type="entry name" value="OXIDOREDUCTASE HTATIP2"/>
    <property type="match status" value="1"/>
</dbReference>
<dbReference type="EMBL" id="KN847322">
    <property type="protein sequence ID" value="KIW50969.1"/>
    <property type="molecule type" value="Genomic_DNA"/>
</dbReference>
<dbReference type="PANTHER" id="PTHR14097:SF8">
    <property type="entry name" value="NAD(P)-BINDING DOMAIN-CONTAINING PROTEIN"/>
    <property type="match status" value="1"/>
</dbReference>
<dbReference type="Gene3D" id="3.40.50.720">
    <property type="entry name" value="NAD(P)-binding Rossmann-like Domain"/>
    <property type="match status" value="1"/>
</dbReference>
<dbReference type="SUPFAM" id="SSF51735">
    <property type="entry name" value="NAD(P)-binding Rossmann-fold domains"/>
    <property type="match status" value="1"/>
</dbReference>
<proteinExistence type="predicted"/>
<organism evidence="2 3">
    <name type="scientific">Exophiala xenobiotica</name>
    <dbReference type="NCBI Taxonomy" id="348802"/>
    <lineage>
        <taxon>Eukaryota</taxon>
        <taxon>Fungi</taxon>
        <taxon>Dikarya</taxon>
        <taxon>Ascomycota</taxon>
        <taxon>Pezizomycotina</taxon>
        <taxon>Eurotiomycetes</taxon>
        <taxon>Chaetothyriomycetidae</taxon>
        <taxon>Chaetothyriales</taxon>
        <taxon>Herpotrichiellaceae</taxon>
        <taxon>Exophiala</taxon>
    </lineage>
</organism>